<evidence type="ECO:0000256" key="1">
    <source>
        <dbReference type="ARBA" id="ARBA00004651"/>
    </source>
</evidence>
<feature type="transmembrane region" description="Helical" evidence="6">
    <location>
        <begin position="288"/>
        <end position="310"/>
    </location>
</feature>
<feature type="transmembrane region" description="Helical" evidence="6">
    <location>
        <begin position="316"/>
        <end position="340"/>
    </location>
</feature>
<evidence type="ECO:0000256" key="6">
    <source>
        <dbReference type="SAM" id="Phobius"/>
    </source>
</evidence>
<evidence type="ECO:0000313" key="7">
    <source>
        <dbReference type="EMBL" id="RRN48233.1"/>
    </source>
</evidence>
<sequence>MNKIAKNYIYNMVYQLLTLVIPLLMTPYISRVLGASQLGIYDYSNSVVTLVVTISLFGIGHYGSREIAYVRDDGPLLSRTFWSILLAQFFLGLVCFGVFWGVAISSNYYIYTISFGFWVLGTIIDCTWIYVGVEDMEHAVVKNIIAKLLFILGTLLFVKIPDDLILYIFLNGLSVLLANILAYSSLRKYISKPTFHISLIWRHIIGSLKLFLPVVATQLLLSINKIILGTLVTDIADVAYYGNAEKIVQIPLSLIMVMNTVMMPRLANEFRNKNRDNIERYMALSSGFSIFLSVPLMVGIFIISDSFIPWFLGSEFISSISIVKMLTPIILFNTLLGISGNQYLVATNKMKPLLISNILSAVTNIVLDLILVPYFGIYGICIATIVGLLVALCIQYNTIRKEISILFIFRYLIKYLSMALVMGLVIKVLFFNAESVIATTAFQGLIGLVVYVLIGIVLGDEILFKLYNQFTKSFGRKS</sequence>
<dbReference type="PANTHER" id="PTHR30250">
    <property type="entry name" value="PST FAMILY PREDICTED COLANIC ACID TRANSPORTER"/>
    <property type="match status" value="1"/>
</dbReference>
<keyword evidence="3 6" id="KW-0812">Transmembrane</keyword>
<keyword evidence="4 6" id="KW-1133">Transmembrane helix</keyword>
<evidence type="ECO:0000256" key="5">
    <source>
        <dbReference type="ARBA" id="ARBA00023136"/>
    </source>
</evidence>
<keyword evidence="2" id="KW-1003">Cell membrane</keyword>
<evidence type="ECO:0000256" key="4">
    <source>
        <dbReference type="ARBA" id="ARBA00022989"/>
    </source>
</evidence>
<keyword evidence="5 6" id="KW-0472">Membrane</keyword>
<dbReference type="InterPro" id="IPR050833">
    <property type="entry name" value="Poly_Biosynth_Transport"/>
</dbReference>
<evidence type="ECO:0000256" key="2">
    <source>
        <dbReference type="ARBA" id="ARBA00022475"/>
    </source>
</evidence>
<feature type="transmembrane region" description="Helical" evidence="6">
    <location>
        <begin position="436"/>
        <end position="458"/>
    </location>
</feature>
<dbReference type="Proteomes" id="UP000281324">
    <property type="component" value="Unassembled WGS sequence"/>
</dbReference>
<name>A0A3R8MWP0_STRSU</name>
<dbReference type="PANTHER" id="PTHR30250:SF11">
    <property type="entry name" value="O-ANTIGEN TRANSPORTER-RELATED"/>
    <property type="match status" value="1"/>
</dbReference>
<dbReference type="CDD" id="cd13128">
    <property type="entry name" value="MATE_Wzx_like"/>
    <property type="match status" value="1"/>
</dbReference>
<feature type="transmembrane region" description="Helical" evidence="6">
    <location>
        <begin position="41"/>
        <end position="60"/>
    </location>
</feature>
<feature type="transmembrane region" description="Helical" evidence="6">
    <location>
        <begin position="352"/>
        <end position="371"/>
    </location>
</feature>
<dbReference type="RefSeq" id="WP_125071269.1">
    <property type="nucleotide sequence ID" value="NZ_RRZQ01000026.1"/>
</dbReference>
<feature type="transmembrane region" description="Helical" evidence="6">
    <location>
        <begin position="164"/>
        <end position="186"/>
    </location>
</feature>
<evidence type="ECO:0000256" key="3">
    <source>
        <dbReference type="ARBA" id="ARBA00022692"/>
    </source>
</evidence>
<feature type="transmembrane region" description="Helical" evidence="6">
    <location>
        <begin position="12"/>
        <end position="29"/>
    </location>
</feature>
<dbReference type="InterPro" id="IPR002797">
    <property type="entry name" value="Polysacc_synth"/>
</dbReference>
<proteinExistence type="predicted"/>
<evidence type="ECO:0000313" key="8">
    <source>
        <dbReference type="Proteomes" id="UP000281324"/>
    </source>
</evidence>
<feature type="transmembrane region" description="Helical" evidence="6">
    <location>
        <begin position="108"/>
        <end position="133"/>
    </location>
</feature>
<dbReference type="AlphaFoldDB" id="A0A3R8MWP0"/>
<dbReference type="Pfam" id="PF01943">
    <property type="entry name" value="Polysacc_synt"/>
    <property type="match status" value="1"/>
</dbReference>
<feature type="transmembrane region" description="Helical" evidence="6">
    <location>
        <begin position="140"/>
        <end position="158"/>
    </location>
</feature>
<feature type="transmembrane region" description="Helical" evidence="6">
    <location>
        <begin position="411"/>
        <end position="430"/>
    </location>
</feature>
<organism evidence="7 8">
    <name type="scientific">Streptococcus suis</name>
    <dbReference type="NCBI Taxonomy" id="1307"/>
    <lineage>
        <taxon>Bacteria</taxon>
        <taxon>Bacillati</taxon>
        <taxon>Bacillota</taxon>
        <taxon>Bacilli</taxon>
        <taxon>Lactobacillales</taxon>
        <taxon>Streptococcaceae</taxon>
        <taxon>Streptococcus</taxon>
    </lineage>
</organism>
<accession>A0A3R8MWP0</accession>
<reference evidence="7 8" key="1">
    <citation type="submission" date="2018-11" db="EMBL/GenBank/DDBJ databases">
        <title>Changes in penicillin susceptibility of Streptococcus suis isolates by amino acid alterations in the penicillin-binding protein.</title>
        <authorList>
            <person name="Niemann L."/>
            <person name="Eichhorn I."/>
        </authorList>
    </citation>
    <scope>NUCLEOTIDE SEQUENCE [LARGE SCALE GENOMIC DNA]</scope>
    <source>
        <strain evidence="7 8">IMT40201</strain>
    </source>
</reference>
<feature type="transmembrane region" description="Helical" evidence="6">
    <location>
        <begin position="377"/>
        <end position="399"/>
    </location>
</feature>
<feature type="transmembrane region" description="Helical" evidence="6">
    <location>
        <begin position="207"/>
        <end position="227"/>
    </location>
</feature>
<gene>
    <name evidence="7" type="ORF">EI219_11360</name>
</gene>
<feature type="transmembrane region" description="Helical" evidence="6">
    <location>
        <begin position="81"/>
        <end position="102"/>
    </location>
</feature>
<protein>
    <submittedName>
        <fullName evidence="7">Flippase</fullName>
    </submittedName>
</protein>
<dbReference type="GO" id="GO:0005886">
    <property type="term" value="C:plasma membrane"/>
    <property type="evidence" value="ECO:0007669"/>
    <property type="project" value="UniProtKB-SubCell"/>
</dbReference>
<comment type="subcellular location">
    <subcellularLocation>
        <location evidence="1">Cell membrane</location>
        <topology evidence="1">Multi-pass membrane protein</topology>
    </subcellularLocation>
</comment>
<comment type="caution">
    <text evidence="7">The sequence shown here is derived from an EMBL/GenBank/DDBJ whole genome shotgun (WGS) entry which is preliminary data.</text>
</comment>
<feature type="transmembrane region" description="Helical" evidence="6">
    <location>
        <begin position="247"/>
        <end position="267"/>
    </location>
</feature>
<dbReference type="EMBL" id="RRZQ01000026">
    <property type="protein sequence ID" value="RRN48233.1"/>
    <property type="molecule type" value="Genomic_DNA"/>
</dbReference>